<keyword evidence="2" id="KW-0547">Nucleotide-binding</keyword>
<dbReference type="GeneID" id="757180"/>
<evidence type="ECO:0000313" key="5">
    <source>
        <dbReference type="Proteomes" id="UP000007110"/>
    </source>
</evidence>
<dbReference type="FunCoup" id="A0A7M7G189">
    <property type="interactions" value="170"/>
</dbReference>
<keyword evidence="5" id="KW-1185">Reference proteome</keyword>
<dbReference type="OMA" id="MGTINEY"/>
<dbReference type="Pfam" id="PF07959">
    <property type="entry name" value="Fucose_pyrophosphorylase"/>
    <property type="match status" value="1"/>
</dbReference>
<feature type="domain" description="GDP-fucose pyrophosphorylase" evidence="3">
    <location>
        <begin position="102"/>
        <end position="534"/>
    </location>
</feature>
<evidence type="ECO:0000313" key="4">
    <source>
        <dbReference type="EnsemblMetazoa" id="XP_001197589"/>
    </source>
</evidence>
<organism evidence="4 5">
    <name type="scientific">Strongylocentrotus purpuratus</name>
    <name type="common">Purple sea urchin</name>
    <dbReference type="NCBI Taxonomy" id="7668"/>
    <lineage>
        <taxon>Eukaryota</taxon>
        <taxon>Metazoa</taxon>
        <taxon>Echinodermata</taxon>
        <taxon>Eleutherozoa</taxon>
        <taxon>Echinozoa</taxon>
        <taxon>Echinoidea</taxon>
        <taxon>Euechinoidea</taxon>
        <taxon>Echinacea</taxon>
        <taxon>Camarodonta</taxon>
        <taxon>Echinidea</taxon>
        <taxon>Strongylocentrotidae</taxon>
        <taxon>Strongylocentrotus</taxon>
    </lineage>
</organism>
<dbReference type="GO" id="GO:0000166">
    <property type="term" value="F:nucleotide binding"/>
    <property type="evidence" value="ECO:0007669"/>
    <property type="project" value="UniProtKB-KW"/>
</dbReference>
<dbReference type="OrthoDB" id="10062280at2759"/>
<dbReference type="InParanoid" id="A0A7M7G189"/>
<reference evidence="5" key="1">
    <citation type="submission" date="2015-02" db="EMBL/GenBank/DDBJ databases">
        <title>Genome sequencing for Strongylocentrotus purpuratus.</title>
        <authorList>
            <person name="Murali S."/>
            <person name="Liu Y."/>
            <person name="Vee V."/>
            <person name="English A."/>
            <person name="Wang M."/>
            <person name="Skinner E."/>
            <person name="Han Y."/>
            <person name="Muzny D.M."/>
            <person name="Worley K.C."/>
            <person name="Gibbs R.A."/>
        </authorList>
    </citation>
    <scope>NUCLEOTIDE SEQUENCE</scope>
</reference>
<protein>
    <recommendedName>
        <fullName evidence="3">GDP-fucose pyrophosphorylase domain-containing protein</fullName>
    </recommendedName>
</protein>
<dbReference type="RefSeq" id="XP_001197589.1">
    <property type="nucleotide sequence ID" value="XM_001197589.4"/>
</dbReference>
<dbReference type="InterPro" id="IPR012887">
    <property type="entry name" value="GDP_fucose_pyrophosphorylase"/>
</dbReference>
<name>A0A7M7G189_STRPU</name>
<evidence type="ECO:0000256" key="1">
    <source>
        <dbReference type="ARBA" id="ARBA00022679"/>
    </source>
</evidence>
<dbReference type="AlphaFoldDB" id="A0A7M7G189"/>
<dbReference type="EnsemblMetazoa" id="XM_001197589">
    <property type="protein sequence ID" value="XP_001197589"/>
    <property type="gene ID" value="LOC757180"/>
</dbReference>
<dbReference type="KEGG" id="spu:757180"/>
<evidence type="ECO:0000256" key="2">
    <source>
        <dbReference type="ARBA" id="ARBA00022741"/>
    </source>
</evidence>
<keyword evidence="1" id="KW-0808">Transferase</keyword>
<dbReference type="GO" id="GO:0042350">
    <property type="term" value="P:GDP-L-fucose biosynthetic process"/>
    <property type="evidence" value="ECO:0007669"/>
    <property type="project" value="UniProtKB-ARBA"/>
</dbReference>
<dbReference type="PANTHER" id="PTHR15045:SF1">
    <property type="entry name" value="FUCOSE-1-PHOSPHATE GUANYLYLTRANSFERASE"/>
    <property type="match status" value="1"/>
</dbReference>
<dbReference type="PANTHER" id="PTHR15045">
    <property type="entry name" value="FUCOSE-1-PHOSPHATE GUANYLYLTRANSFERASE"/>
    <property type="match status" value="1"/>
</dbReference>
<proteinExistence type="predicted"/>
<sequence length="595" mass="66233">MAQKRRAIEDLVQRATESKIKKFEGIRGKQEINFPYWDIVVITAGDEDQKTAYDLQLQEKLARQQLPLGTKYHVLKDPGNVKIGPGGSMMAALSYLQTIYNQSLFKKKVLFIPAGGYSQRLPSASLLGKIFTAVPYGRPIYQMLELILAMYIDLPAHMPSGGIFLACSDVIILYDCTVGVEWSFDKPGITAFGHPAPIAVGTTHGVFLYKDTPNVCSQVHIVECEEFLHKRSEDVLREKGVLLPQPCQQTLGISEDHVLVDSGYFMDGETAKKMIEFYEEKSPLSCEIDSHGDFLHGLGNCGNNSYINDMSNVSSKTDKLLSMRQEVFKLLQGTPLHVLVLPYSKFYHIGTTEELLSHFCDNCSLRRELSLTKDAFNRSVDLGNSNAVLDKCAAREACIMDSIVPQGMDTSKPCIVEYCHFKSPCHLGERCIVSNCIVQASSPGCPVSIPSFTFLHTAAVKTREGSTLYVTIFFDIRDNLKCSAPHLEAAGQLSFLNQSLQVLFNNFNSTSLQAIFPPGTTTFSIWNAKFFPPKETMEQSFHTTMKFLDEVHTADQEAHSIVGEGCLSMADVLNSKDIQAMLVYRKQLYSLILAD</sequence>
<reference evidence="4" key="2">
    <citation type="submission" date="2021-01" db="UniProtKB">
        <authorList>
            <consortium name="EnsemblMetazoa"/>
        </authorList>
    </citation>
    <scope>IDENTIFICATION</scope>
</reference>
<dbReference type="GO" id="GO:0016772">
    <property type="term" value="F:transferase activity, transferring phosphorus-containing groups"/>
    <property type="evidence" value="ECO:0007669"/>
    <property type="project" value="InterPro"/>
</dbReference>
<accession>A0A7M7G189</accession>
<dbReference type="Proteomes" id="UP000007110">
    <property type="component" value="Unassembled WGS sequence"/>
</dbReference>
<evidence type="ECO:0000259" key="3">
    <source>
        <dbReference type="Pfam" id="PF07959"/>
    </source>
</evidence>